<dbReference type="Proteomes" id="UP000797356">
    <property type="component" value="Chromosome 12"/>
</dbReference>
<feature type="compositionally biased region" description="Pro residues" evidence="1">
    <location>
        <begin position="22"/>
        <end position="46"/>
    </location>
</feature>
<feature type="compositionally biased region" description="Basic residues" evidence="1">
    <location>
        <begin position="262"/>
        <end position="282"/>
    </location>
</feature>
<feature type="compositionally biased region" description="Basic and acidic residues" evidence="1">
    <location>
        <begin position="79"/>
        <end position="90"/>
    </location>
</feature>
<feature type="compositionally biased region" description="Pro residues" evidence="1">
    <location>
        <begin position="242"/>
        <end position="256"/>
    </location>
</feature>
<gene>
    <name evidence="2" type="ORF">COCNU_12G003250</name>
</gene>
<organism evidence="2 3">
    <name type="scientific">Cocos nucifera</name>
    <name type="common">Coconut palm</name>
    <dbReference type="NCBI Taxonomy" id="13894"/>
    <lineage>
        <taxon>Eukaryota</taxon>
        <taxon>Viridiplantae</taxon>
        <taxon>Streptophyta</taxon>
        <taxon>Embryophyta</taxon>
        <taxon>Tracheophyta</taxon>
        <taxon>Spermatophyta</taxon>
        <taxon>Magnoliopsida</taxon>
        <taxon>Liliopsida</taxon>
        <taxon>Arecaceae</taxon>
        <taxon>Arecoideae</taxon>
        <taxon>Cocoseae</taxon>
        <taxon>Attaleinae</taxon>
        <taxon>Cocos</taxon>
    </lineage>
</organism>
<protein>
    <submittedName>
        <fullName evidence="2">Uncharacterized protein</fullName>
    </submittedName>
</protein>
<name>A0A8K0IQU4_COCNU</name>
<evidence type="ECO:0000313" key="2">
    <source>
        <dbReference type="EMBL" id="KAG1365325.1"/>
    </source>
</evidence>
<feature type="compositionally biased region" description="Pro residues" evidence="1">
    <location>
        <begin position="149"/>
        <end position="167"/>
    </location>
</feature>
<reference evidence="2" key="1">
    <citation type="journal article" date="2017" name="Gigascience">
        <title>The genome draft of coconut (Cocos nucifera).</title>
        <authorList>
            <person name="Xiao Y."/>
            <person name="Xu P."/>
            <person name="Fan H."/>
            <person name="Baudouin L."/>
            <person name="Xia W."/>
            <person name="Bocs S."/>
            <person name="Xu J."/>
            <person name="Li Q."/>
            <person name="Guo A."/>
            <person name="Zhou L."/>
            <person name="Li J."/>
            <person name="Wu Y."/>
            <person name="Ma Z."/>
            <person name="Armero A."/>
            <person name="Issali A.E."/>
            <person name="Liu N."/>
            <person name="Peng M."/>
            <person name="Yang Y."/>
        </authorList>
    </citation>
    <scope>NUCLEOTIDE SEQUENCE</scope>
    <source>
        <tissue evidence="2">Spear leaf of Hainan Tall coconut</tissue>
    </source>
</reference>
<dbReference type="EMBL" id="CM017883">
    <property type="protein sequence ID" value="KAG1365325.1"/>
    <property type="molecule type" value="Genomic_DNA"/>
</dbReference>
<reference evidence="2" key="2">
    <citation type="submission" date="2019-07" db="EMBL/GenBank/DDBJ databases">
        <authorList>
            <person name="Yang Y."/>
            <person name="Bocs S."/>
            <person name="Baudouin L."/>
        </authorList>
    </citation>
    <scope>NUCLEOTIDE SEQUENCE</scope>
    <source>
        <tissue evidence="2">Spear leaf of Hainan Tall coconut</tissue>
    </source>
</reference>
<comment type="caution">
    <text evidence="2">The sequence shown here is derived from an EMBL/GenBank/DDBJ whole genome shotgun (WGS) entry which is preliminary data.</text>
</comment>
<feature type="region of interest" description="Disordered" evidence="1">
    <location>
        <begin position="207"/>
        <end position="304"/>
    </location>
</feature>
<sequence length="304" mass="33185">MHTPARTPDPTPPRLRRASAPSPSPQAPWPSPPLPLPPEISPPPAAPARSGAPRTPPRRRTRDLPQPLRVLRCAHQIPHHPDSTRLEHPHHLPKPPGPLCRRRRRPSPLRCTAANTTSKYSRSPVASACTPARTPDPTPPRLHRASAPSPSPQAPWPSPPPPPPEISLPPATQPIQVHRGHHHVEIPVREGQPLRVPLSARDVLLDPLCPSSPEHRQRRLPPAVQSHHTALVPLRTPRRGPSAPPTSPGRRPPSTAPSPSKGRARSRGPRQRSRGGIGRRGRQWCQQIRPQSGGRRGGRGGRGR</sequence>
<dbReference type="AlphaFoldDB" id="A0A8K0IQU4"/>
<feature type="region of interest" description="Disordered" evidence="1">
    <location>
        <begin position="1"/>
        <end position="181"/>
    </location>
</feature>
<evidence type="ECO:0000256" key="1">
    <source>
        <dbReference type="SAM" id="MobiDB-lite"/>
    </source>
</evidence>
<keyword evidence="3" id="KW-1185">Reference proteome</keyword>
<accession>A0A8K0IQU4</accession>
<evidence type="ECO:0000313" key="3">
    <source>
        <dbReference type="Proteomes" id="UP000797356"/>
    </source>
</evidence>
<proteinExistence type="predicted"/>